<dbReference type="EMBL" id="LS483426">
    <property type="protein sequence ID" value="SQH25196.1"/>
    <property type="molecule type" value="Genomic_DNA"/>
</dbReference>
<evidence type="ECO:0000313" key="1">
    <source>
        <dbReference type="EMBL" id="SQH25196.1"/>
    </source>
</evidence>
<dbReference type="Proteomes" id="UP000248598">
    <property type="component" value="Chromosome 1"/>
</dbReference>
<organism evidence="1 2">
    <name type="scientific">Kingella kingae</name>
    <dbReference type="NCBI Taxonomy" id="504"/>
    <lineage>
        <taxon>Bacteria</taxon>
        <taxon>Pseudomonadati</taxon>
        <taxon>Pseudomonadota</taxon>
        <taxon>Betaproteobacteria</taxon>
        <taxon>Neisseriales</taxon>
        <taxon>Neisseriaceae</taxon>
        <taxon>Kingella</taxon>
    </lineage>
</organism>
<dbReference type="Pfam" id="PF06995">
    <property type="entry name" value="Phage_P2_GpU"/>
    <property type="match status" value="1"/>
</dbReference>
<proteinExistence type="predicted"/>
<gene>
    <name evidence="1" type="ORF">NCTC10529_01392</name>
</gene>
<protein>
    <submittedName>
        <fullName evidence="1">Phage protein U</fullName>
    </submittedName>
</protein>
<sequence>MFAQLGDVRFELLNSFTSLEETHHTQFAKHEVLKGRPRLQAMGNDLTELRFGIKLHWKLGDVDTAYKGLIAAKEAQKAVSLVYGSGRFAGWFVIERLTSRTTMMDEQGRTAAREIDVELTEFVGDPNNPLPTPAILSGSQTPLMAMLPESVRSQVSDVVVAVETGVKIYHAVEDQIGEVQSIIQAAKELKNDPAGVINLVGDSLGIANGALGKLPEITSLLGDLSGAAEFTAQASLATHQLGSAVGHLRAGYESGTVGDWLVSGSNAIDEAAESMSNGAAAVQTLTAFLAIRGDS</sequence>
<dbReference type="RefSeq" id="WP_003786194.1">
    <property type="nucleotide sequence ID" value="NZ_CP091518.1"/>
</dbReference>
<dbReference type="AlphaFoldDB" id="A0AAX2J4U6"/>
<evidence type="ECO:0000313" key="2">
    <source>
        <dbReference type="Proteomes" id="UP000248598"/>
    </source>
</evidence>
<dbReference type="GeneID" id="93262673"/>
<dbReference type="InterPro" id="IPR009734">
    <property type="entry name" value="Myoviridae_GpU"/>
</dbReference>
<accession>A0AAX2J4U6</accession>
<name>A0AAX2J4U6_KINKI</name>
<reference evidence="1 2" key="1">
    <citation type="submission" date="2018-06" db="EMBL/GenBank/DDBJ databases">
        <authorList>
            <consortium name="Pathogen Informatics"/>
            <person name="Doyle S."/>
        </authorList>
    </citation>
    <scope>NUCLEOTIDE SEQUENCE [LARGE SCALE GENOMIC DNA]</scope>
    <source>
        <strain evidence="1 2">NCTC10529</strain>
    </source>
</reference>